<evidence type="ECO:0000313" key="1">
    <source>
        <dbReference type="EMBL" id="NGN82073.1"/>
    </source>
</evidence>
<comment type="caution">
    <text evidence="1">The sequence shown here is derived from an EMBL/GenBank/DDBJ whole genome shotgun (WGS) entry which is preliminary data.</text>
</comment>
<dbReference type="InterPro" id="IPR036457">
    <property type="entry name" value="PPM-type-like_dom_sf"/>
</dbReference>
<dbReference type="Proteomes" id="UP000479226">
    <property type="component" value="Unassembled WGS sequence"/>
</dbReference>
<name>A0ABX0D5R0_9MICC</name>
<sequence length="279" mass="29315">MNLAWETRARVLFEGDAHVMEDACGFKGPNAWVIDGATPLLEPLGLPASSDPQWLAQALTMILAGPGTDLVRTGVRARLASALAAVDAAAMPLVGAERVRFPSAAISVAQLNADGVEVASLADCSVVVRTAGGATHLVRSGDANAAVDAALAPAAEEPPAAGPEQGRPPVDPAERRRLLIHDRQLRNTQGRLWVARREPEAADHAHVVQLDRPELMVMATDGAWRAVDLGLVSGPEEFLERTQTTLGALGLMHELRARQAEIGEVADDACVLTLAPATP</sequence>
<proteinExistence type="predicted"/>
<dbReference type="Gene3D" id="3.60.40.10">
    <property type="entry name" value="PPM-type phosphatase domain"/>
    <property type="match status" value="1"/>
</dbReference>
<evidence type="ECO:0000313" key="2">
    <source>
        <dbReference type="Proteomes" id="UP000479226"/>
    </source>
</evidence>
<gene>
    <name evidence="1" type="ORF">G6N77_01145</name>
</gene>
<protein>
    <recommendedName>
        <fullName evidence="3">Protein phosphatase 2C domain-containing protein</fullName>
    </recommendedName>
</protein>
<organism evidence="1 2">
    <name type="scientific">Arthrobacter silviterrae</name>
    <dbReference type="NCBI Taxonomy" id="2026658"/>
    <lineage>
        <taxon>Bacteria</taxon>
        <taxon>Bacillati</taxon>
        <taxon>Actinomycetota</taxon>
        <taxon>Actinomycetes</taxon>
        <taxon>Micrococcales</taxon>
        <taxon>Micrococcaceae</taxon>
        <taxon>Arthrobacter</taxon>
    </lineage>
</organism>
<dbReference type="RefSeq" id="WP_165180148.1">
    <property type="nucleotide sequence ID" value="NZ_JAAKZI010000001.1"/>
</dbReference>
<keyword evidence="2" id="KW-1185">Reference proteome</keyword>
<reference evidence="1 2" key="1">
    <citation type="submission" date="2020-02" db="EMBL/GenBank/DDBJ databases">
        <title>Genome sequence of the type strain DSM 27180 of Arthrobacter silviterrae.</title>
        <authorList>
            <person name="Gao J."/>
            <person name="Sun J."/>
        </authorList>
    </citation>
    <scope>NUCLEOTIDE SEQUENCE [LARGE SCALE GENOMIC DNA]</scope>
    <source>
        <strain evidence="1 2">DSM 27180</strain>
    </source>
</reference>
<dbReference type="EMBL" id="JAAKZI010000001">
    <property type="protein sequence ID" value="NGN82073.1"/>
    <property type="molecule type" value="Genomic_DNA"/>
</dbReference>
<evidence type="ECO:0008006" key="3">
    <source>
        <dbReference type="Google" id="ProtNLM"/>
    </source>
</evidence>
<accession>A0ABX0D5R0</accession>